<keyword evidence="5" id="KW-1185">Reference proteome</keyword>
<feature type="compositionally biased region" description="Low complexity" evidence="2">
    <location>
        <begin position="162"/>
        <end position="183"/>
    </location>
</feature>
<dbReference type="AlphaFoldDB" id="A0AAN7AHE9"/>
<proteinExistence type="predicted"/>
<sequence>MRASILLFASAVSAIQITSPTKNSVVDISSGVKVEWTTVSTDPSSAHLFLVNMASGHTPYSKDLGEIDLSSGSILVSEKDVPEDGAYQFNFQSLKQNNMGILAQSEQFHVSEEESSDDKQSTTLVVASTSVKKTSTAATASVTGTASTTLATVSGSSTASASAEEGTASSTGSAASASATGSTDDVEESSAVSVKQGGSMLALVAGIVAVIAA</sequence>
<dbReference type="InterPro" id="IPR052479">
    <property type="entry name" value="GPI-anchor_Adhesion_Reg"/>
</dbReference>
<reference evidence="4" key="1">
    <citation type="journal article" date="2023" name="Mol. Phylogenet. Evol.">
        <title>Genome-scale phylogeny and comparative genomics of the fungal order Sordariales.</title>
        <authorList>
            <person name="Hensen N."/>
            <person name="Bonometti L."/>
            <person name="Westerberg I."/>
            <person name="Brannstrom I.O."/>
            <person name="Guillou S."/>
            <person name="Cros-Aarteil S."/>
            <person name="Calhoun S."/>
            <person name="Haridas S."/>
            <person name="Kuo A."/>
            <person name="Mondo S."/>
            <person name="Pangilinan J."/>
            <person name="Riley R."/>
            <person name="LaButti K."/>
            <person name="Andreopoulos B."/>
            <person name="Lipzen A."/>
            <person name="Chen C."/>
            <person name="Yan M."/>
            <person name="Daum C."/>
            <person name="Ng V."/>
            <person name="Clum A."/>
            <person name="Steindorff A."/>
            <person name="Ohm R.A."/>
            <person name="Martin F."/>
            <person name="Silar P."/>
            <person name="Natvig D.O."/>
            <person name="Lalanne C."/>
            <person name="Gautier V."/>
            <person name="Ament-Velasquez S.L."/>
            <person name="Kruys A."/>
            <person name="Hutchinson M.I."/>
            <person name="Powell A.J."/>
            <person name="Barry K."/>
            <person name="Miller A.N."/>
            <person name="Grigoriev I.V."/>
            <person name="Debuchy R."/>
            <person name="Gladieux P."/>
            <person name="Hiltunen Thoren M."/>
            <person name="Johannesson H."/>
        </authorList>
    </citation>
    <scope>NUCLEOTIDE SEQUENCE</scope>
    <source>
        <strain evidence="4">PSN309</strain>
    </source>
</reference>
<dbReference type="Pfam" id="PF10342">
    <property type="entry name" value="Kre9_KNH"/>
    <property type="match status" value="1"/>
</dbReference>
<dbReference type="Proteomes" id="UP001302126">
    <property type="component" value="Unassembled WGS sequence"/>
</dbReference>
<gene>
    <name evidence="4" type="ORF">QBC35DRAFT_500542</name>
</gene>
<accession>A0AAN7AHE9</accession>
<dbReference type="InterPro" id="IPR018466">
    <property type="entry name" value="Kre9/Knh1-like_N"/>
</dbReference>
<evidence type="ECO:0000259" key="3">
    <source>
        <dbReference type="Pfam" id="PF10342"/>
    </source>
</evidence>
<keyword evidence="1" id="KW-0732">Signal</keyword>
<protein>
    <recommendedName>
        <fullName evidence="3">Yeast cell wall synthesis Kre9/Knh1-like N-terminal domain-containing protein</fullName>
    </recommendedName>
</protein>
<name>A0AAN7AHE9_9PEZI</name>
<evidence type="ECO:0000256" key="2">
    <source>
        <dbReference type="SAM" id="MobiDB-lite"/>
    </source>
</evidence>
<organism evidence="4 5">
    <name type="scientific">Podospora australis</name>
    <dbReference type="NCBI Taxonomy" id="1536484"/>
    <lineage>
        <taxon>Eukaryota</taxon>
        <taxon>Fungi</taxon>
        <taxon>Dikarya</taxon>
        <taxon>Ascomycota</taxon>
        <taxon>Pezizomycotina</taxon>
        <taxon>Sordariomycetes</taxon>
        <taxon>Sordariomycetidae</taxon>
        <taxon>Sordariales</taxon>
        <taxon>Podosporaceae</taxon>
        <taxon>Podospora</taxon>
    </lineage>
</organism>
<reference evidence="4" key="2">
    <citation type="submission" date="2023-05" db="EMBL/GenBank/DDBJ databases">
        <authorList>
            <consortium name="Lawrence Berkeley National Laboratory"/>
            <person name="Steindorff A."/>
            <person name="Hensen N."/>
            <person name="Bonometti L."/>
            <person name="Westerberg I."/>
            <person name="Brannstrom I.O."/>
            <person name="Guillou S."/>
            <person name="Cros-Aarteil S."/>
            <person name="Calhoun S."/>
            <person name="Haridas S."/>
            <person name="Kuo A."/>
            <person name="Mondo S."/>
            <person name="Pangilinan J."/>
            <person name="Riley R."/>
            <person name="Labutti K."/>
            <person name="Andreopoulos B."/>
            <person name="Lipzen A."/>
            <person name="Chen C."/>
            <person name="Yanf M."/>
            <person name="Daum C."/>
            <person name="Ng V."/>
            <person name="Clum A."/>
            <person name="Ohm R."/>
            <person name="Martin F."/>
            <person name="Silar P."/>
            <person name="Natvig D."/>
            <person name="Lalanne C."/>
            <person name="Gautier V."/>
            <person name="Ament-Velasquez S.L."/>
            <person name="Kruys A."/>
            <person name="Hutchinson M.I."/>
            <person name="Powell A.J."/>
            <person name="Barry K."/>
            <person name="Miller A.N."/>
            <person name="Grigoriev I.V."/>
            <person name="Debuchy R."/>
            <person name="Gladieux P."/>
            <person name="Thoren M.H."/>
            <person name="Johannesson H."/>
        </authorList>
    </citation>
    <scope>NUCLEOTIDE SEQUENCE</scope>
    <source>
        <strain evidence="4">PSN309</strain>
    </source>
</reference>
<evidence type="ECO:0000256" key="1">
    <source>
        <dbReference type="ARBA" id="ARBA00022729"/>
    </source>
</evidence>
<evidence type="ECO:0000313" key="5">
    <source>
        <dbReference type="Proteomes" id="UP001302126"/>
    </source>
</evidence>
<comment type="caution">
    <text evidence="4">The sequence shown here is derived from an EMBL/GenBank/DDBJ whole genome shotgun (WGS) entry which is preliminary data.</text>
</comment>
<evidence type="ECO:0000313" key="4">
    <source>
        <dbReference type="EMBL" id="KAK4186714.1"/>
    </source>
</evidence>
<dbReference type="EMBL" id="MU864417">
    <property type="protein sequence ID" value="KAK4186714.1"/>
    <property type="molecule type" value="Genomic_DNA"/>
</dbReference>
<dbReference type="PANTHER" id="PTHR35185">
    <property type="entry name" value="SERINE/THREONINE-RICH PROTEIN ADG2-RELATED"/>
    <property type="match status" value="1"/>
</dbReference>
<feature type="domain" description="Yeast cell wall synthesis Kre9/Knh1-like N-terminal" evidence="3">
    <location>
        <begin position="19"/>
        <end position="110"/>
    </location>
</feature>
<feature type="region of interest" description="Disordered" evidence="2">
    <location>
        <begin position="162"/>
        <end position="190"/>
    </location>
</feature>
<dbReference type="PANTHER" id="PTHR35185:SF1">
    <property type="entry name" value="UPF0619 GPI-ANCHORED MEMBRANE PROTEIN C1322.10"/>
    <property type="match status" value="1"/>
</dbReference>